<dbReference type="EMBL" id="ML992522">
    <property type="protein sequence ID" value="KAF2218980.1"/>
    <property type="molecule type" value="Genomic_DNA"/>
</dbReference>
<evidence type="ECO:0000256" key="2">
    <source>
        <dbReference type="SAM" id="SignalP"/>
    </source>
</evidence>
<protein>
    <submittedName>
        <fullName evidence="3">Uncharacterized protein</fullName>
    </submittedName>
</protein>
<feature type="region of interest" description="Disordered" evidence="1">
    <location>
        <begin position="488"/>
        <end position="598"/>
    </location>
</feature>
<sequence>MFLHHVLWLLAARRVTGEQQKWLHAPVALEERQASDKAPLPFPLTSGLEEERITTTTTSQVNARIRPPPSITTTWGPYSMDLASLLPQVPPQDREKILSLFNCAAASGSFDRTANSTFIPSVTWTDYTGESGLYSTYYANEFTTTGCDGMPRRTFSGGVPGNSSLTMDRITVHGNTRSLGRYLTAGSASCSLDWTALAQSCEPVRSIYDEYDRMYNSYSRRGTQYNDFVKALPYQPPQEVLPWDARSACLYVYGRSNPRLPSCTFNIGTAHLYYFQDQADENAAICAPSGSHPPTTVAPVLPEEPSSVIINGQTFIAPSAYVMYNNLTFNYGSGTVSSTWAKETTYLTFKKEDVHSVCRVGATTVPYNFRDLYGELPWSAWACAHGCSSLLTGNATRTYTKIFQSAYDDDKCRAVDELRYQYRPILAWPEYFSTVLSSLYPGKEPEYDCDFGMYNGGIYDPPQLLTRAPVLTTPAAAPKPVMTIPAAVTLDPASPSPRPQTPATRTGKPQAVTVPTYLPGEGGTGSGKGSHGTGSSDSSDQGVHDSSSDGHSNADPLPGSGSNADSHASPGSGADPASTPGPTKIQCQMSTSHQISAV</sequence>
<feature type="chain" id="PRO_5025643338" evidence="2">
    <location>
        <begin position="18"/>
        <end position="598"/>
    </location>
</feature>
<dbReference type="AlphaFoldDB" id="A0A6A6G0I4"/>
<evidence type="ECO:0000313" key="4">
    <source>
        <dbReference type="Proteomes" id="UP000799538"/>
    </source>
</evidence>
<proteinExistence type="predicted"/>
<evidence type="ECO:0000313" key="3">
    <source>
        <dbReference type="EMBL" id="KAF2218980.1"/>
    </source>
</evidence>
<reference evidence="4" key="1">
    <citation type="journal article" date="2020" name="Stud. Mycol.">
        <title>101 Dothideomycetes genomes: A test case for predicting lifestyles and emergence of pathogens.</title>
        <authorList>
            <person name="Haridas S."/>
            <person name="Albert R."/>
            <person name="Binder M."/>
            <person name="Bloem J."/>
            <person name="LaButti K."/>
            <person name="Salamov A."/>
            <person name="Andreopoulos B."/>
            <person name="Baker S."/>
            <person name="Barry K."/>
            <person name="Bills G."/>
            <person name="Bluhm B."/>
            <person name="Cannon C."/>
            <person name="Castanera R."/>
            <person name="Culley D."/>
            <person name="Daum C."/>
            <person name="Ezra D."/>
            <person name="Gonzalez J."/>
            <person name="Henrissat B."/>
            <person name="Kuo A."/>
            <person name="Liang C."/>
            <person name="Lipzen A."/>
            <person name="Lutzoni F."/>
            <person name="Magnuson J."/>
            <person name="Mondo S."/>
            <person name="Nolan M."/>
            <person name="Ohm R."/>
            <person name="Pangilinan J."/>
            <person name="Park H.-J."/>
            <person name="Ramirez L."/>
            <person name="Alfaro M."/>
            <person name="Sun H."/>
            <person name="Tritt A."/>
            <person name="Yoshinaga Y."/>
            <person name="Zwiers L.-H."/>
            <person name="Turgeon B."/>
            <person name="Goodwin S."/>
            <person name="Spatafora J."/>
            <person name="Crous P."/>
            <person name="Grigoriev I."/>
        </authorList>
    </citation>
    <scope>NUCLEOTIDE SEQUENCE [LARGE SCALE GENOMIC DNA]</scope>
    <source>
        <strain evidence="4">CECT 20119</strain>
    </source>
</reference>
<dbReference type="OrthoDB" id="3944128at2759"/>
<evidence type="ECO:0000256" key="1">
    <source>
        <dbReference type="SAM" id="MobiDB-lite"/>
    </source>
</evidence>
<dbReference type="Proteomes" id="UP000799538">
    <property type="component" value="Unassembled WGS sequence"/>
</dbReference>
<feature type="compositionally biased region" description="Polar residues" evidence="1">
    <location>
        <begin position="585"/>
        <end position="598"/>
    </location>
</feature>
<accession>A0A6A6G0I4</accession>
<feature type="signal peptide" evidence="2">
    <location>
        <begin position="1"/>
        <end position="17"/>
    </location>
</feature>
<keyword evidence="4" id="KW-1185">Reference proteome</keyword>
<organism evidence="3 4">
    <name type="scientific">Elsinoe ampelina</name>
    <dbReference type="NCBI Taxonomy" id="302913"/>
    <lineage>
        <taxon>Eukaryota</taxon>
        <taxon>Fungi</taxon>
        <taxon>Dikarya</taxon>
        <taxon>Ascomycota</taxon>
        <taxon>Pezizomycotina</taxon>
        <taxon>Dothideomycetes</taxon>
        <taxon>Dothideomycetidae</taxon>
        <taxon>Myriangiales</taxon>
        <taxon>Elsinoaceae</taxon>
        <taxon>Elsinoe</taxon>
    </lineage>
</organism>
<name>A0A6A6G0I4_9PEZI</name>
<gene>
    <name evidence="3" type="ORF">BDZ85DRAFT_61000</name>
</gene>
<feature type="compositionally biased region" description="Gly residues" evidence="1">
    <location>
        <begin position="520"/>
        <end position="532"/>
    </location>
</feature>
<keyword evidence="2" id="KW-0732">Signal</keyword>